<protein>
    <submittedName>
        <fullName evidence="5">GntR family transcriptional regulator</fullName>
    </submittedName>
</protein>
<dbReference type="PROSITE" id="PS50949">
    <property type="entry name" value="HTH_GNTR"/>
    <property type="match status" value="1"/>
</dbReference>
<evidence type="ECO:0000256" key="1">
    <source>
        <dbReference type="ARBA" id="ARBA00023015"/>
    </source>
</evidence>
<evidence type="ECO:0000256" key="3">
    <source>
        <dbReference type="ARBA" id="ARBA00023163"/>
    </source>
</evidence>
<dbReference type="SMART" id="SM00345">
    <property type="entry name" value="HTH_GNTR"/>
    <property type="match status" value="1"/>
</dbReference>
<dbReference type="Pfam" id="PF00392">
    <property type="entry name" value="GntR"/>
    <property type="match status" value="1"/>
</dbReference>
<dbReference type="RefSeq" id="WP_425346460.1">
    <property type="nucleotide sequence ID" value="NZ_JBGUBD010000009.1"/>
</dbReference>
<feature type="domain" description="HTH gntR-type" evidence="4">
    <location>
        <begin position="11"/>
        <end position="79"/>
    </location>
</feature>
<dbReference type="PANTHER" id="PTHR38445:SF7">
    <property type="entry name" value="GNTR-FAMILY TRANSCRIPTIONAL REGULATOR"/>
    <property type="match status" value="1"/>
</dbReference>
<dbReference type="Gene3D" id="1.10.10.10">
    <property type="entry name" value="Winged helix-like DNA-binding domain superfamily/Winged helix DNA-binding domain"/>
    <property type="match status" value="1"/>
</dbReference>
<dbReference type="SUPFAM" id="SSF46785">
    <property type="entry name" value="Winged helix' DNA-binding domain"/>
    <property type="match status" value="1"/>
</dbReference>
<proteinExistence type="predicted"/>
<keyword evidence="1" id="KW-0805">Transcription regulation</keyword>
<evidence type="ECO:0000313" key="5">
    <source>
        <dbReference type="EMBL" id="MFA9479541.1"/>
    </source>
</evidence>
<dbReference type="Gene3D" id="3.40.50.2300">
    <property type="match status" value="2"/>
</dbReference>
<sequence length="380" mass="42706">MMSRVVEGNKVPLYRQLATTMMQRIRTSDYRPGEALPSIRTISSEFNVSVNVVQRAIRELESKGMVLTQHGKQVLVAESKRAGQAAIVFGMIHPYAGGMVFGRDVLYFAGQTFSGRNNLLFTVSSDGSTARERELAEHVVANGARGLLLWPVESDLNVAFFENLARRIPIVLVDRLIPGSKLPAVVHDTQAAGRDIAEQFFNRMKRRRLLVLVDDLDISPYQSLLHGLRTHADELGRFTDLTTIQLPISKAVAQFNQSNFSMVSQFTQYIERLVREDDYDGLFCYQDDFLDYIVIETGLSDRLPGLQLGCTNSGGLNTRSRRFQESRPVTWTIDHMGAISLAADRLQNWVLSKKPFDGVIELELKRCDPVQTPARPLSPF</sequence>
<dbReference type="Proteomes" id="UP001575105">
    <property type="component" value="Unassembled WGS sequence"/>
</dbReference>
<evidence type="ECO:0000259" key="4">
    <source>
        <dbReference type="PROSITE" id="PS50949"/>
    </source>
</evidence>
<evidence type="ECO:0000313" key="6">
    <source>
        <dbReference type="Proteomes" id="UP001575105"/>
    </source>
</evidence>
<dbReference type="InterPro" id="IPR036388">
    <property type="entry name" value="WH-like_DNA-bd_sf"/>
</dbReference>
<dbReference type="EMBL" id="JBGUBD010000009">
    <property type="protein sequence ID" value="MFA9479541.1"/>
    <property type="molecule type" value="Genomic_DNA"/>
</dbReference>
<gene>
    <name evidence="5" type="ORF">ACERK3_14725</name>
</gene>
<keyword evidence="2" id="KW-0238">DNA-binding</keyword>
<accession>A0ABV4U7Q1</accession>
<dbReference type="InterPro" id="IPR000524">
    <property type="entry name" value="Tscrpt_reg_HTH_GntR"/>
</dbReference>
<dbReference type="SUPFAM" id="SSF53822">
    <property type="entry name" value="Periplasmic binding protein-like I"/>
    <property type="match status" value="1"/>
</dbReference>
<dbReference type="CDD" id="cd07377">
    <property type="entry name" value="WHTH_GntR"/>
    <property type="match status" value="1"/>
</dbReference>
<keyword evidence="6" id="KW-1185">Reference proteome</keyword>
<dbReference type="InterPro" id="IPR036390">
    <property type="entry name" value="WH_DNA-bd_sf"/>
</dbReference>
<reference evidence="5 6" key="1">
    <citation type="submission" date="2024-08" db="EMBL/GenBank/DDBJ databases">
        <title>Whole-genome sequencing of halo(alkali)philic microorganisms from hypersaline lakes.</title>
        <authorList>
            <person name="Sorokin D.Y."/>
            <person name="Merkel A.Y."/>
            <person name="Messina E."/>
            <person name="Yakimov M."/>
        </authorList>
    </citation>
    <scope>NUCLEOTIDE SEQUENCE [LARGE SCALE GENOMIC DNA]</scope>
    <source>
        <strain evidence="5 6">AB-hyl4</strain>
    </source>
</reference>
<dbReference type="InterPro" id="IPR028082">
    <property type="entry name" value="Peripla_BP_I"/>
</dbReference>
<dbReference type="PANTHER" id="PTHR38445">
    <property type="entry name" value="HTH-TYPE TRANSCRIPTIONAL REPRESSOR YTRA"/>
    <property type="match status" value="1"/>
</dbReference>
<comment type="caution">
    <text evidence="5">The sequence shown here is derived from an EMBL/GenBank/DDBJ whole genome shotgun (WGS) entry which is preliminary data.</text>
</comment>
<keyword evidence="3" id="KW-0804">Transcription</keyword>
<name>A0ABV4U7Q1_9BACT</name>
<evidence type="ECO:0000256" key="2">
    <source>
        <dbReference type="ARBA" id="ARBA00023125"/>
    </source>
</evidence>
<organism evidence="5 6">
    <name type="scientific">Natronomicrosphaera hydrolytica</name>
    <dbReference type="NCBI Taxonomy" id="3242702"/>
    <lineage>
        <taxon>Bacteria</taxon>
        <taxon>Pseudomonadati</taxon>
        <taxon>Planctomycetota</taxon>
        <taxon>Phycisphaerae</taxon>
        <taxon>Phycisphaerales</taxon>
        <taxon>Phycisphaeraceae</taxon>
        <taxon>Natronomicrosphaera</taxon>
    </lineage>
</organism>